<dbReference type="PANTHER" id="PTHR22847">
    <property type="entry name" value="WD40 REPEAT PROTEIN"/>
    <property type="match status" value="1"/>
</dbReference>
<dbReference type="SMART" id="SM00320">
    <property type="entry name" value="WD40"/>
    <property type="match status" value="13"/>
</dbReference>
<evidence type="ECO:0000256" key="3">
    <source>
        <dbReference type="PROSITE-ProRule" id="PRU00221"/>
    </source>
</evidence>
<dbReference type="InterPro" id="IPR001680">
    <property type="entry name" value="WD40_rpt"/>
</dbReference>
<organism evidence="5 6">
    <name type="scientific">Promicromonospora kroppenstedtii</name>
    <dbReference type="NCBI Taxonomy" id="440482"/>
    <lineage>
        <taxon>Bacteria</taxon>
        <taxon>Bacillati</taxon>
        <taxon>Actinomycetota</taxon>
        <taxon>Actinomycetes</taxon>
        <taxon>Micrococcales</taxon>
        <taxon>Promicromonosporaceae</taxon>
        <taxon>Promicromonospora</taxon>
    </lineage>
</organism>
<dbReference type="CDD" id="cd00200">
    <property type="entry name" value="WD40"/>
    <property type="match status" value="1"/>
</dbReference>
<evidence type="ECO:0000256" key="1">
    <source>
        <dbReference type="ARBA" id="ARBA00022574"/>
    </source>
</evidence>
<dbReference type="PANTHER" id="PTHR22847:SF637">
    <property type="entry name" value="WD REPEAT DOMAIN 5B"/>
    <property type="match status" value="1"/>
</dbReference>
<dbReference type="InterPro" id="IPR010982">
    <property type="entry name" value="Lambda_DNA-bd_dom_sf"/>
</dbReference>
<sequence>MSRTIQRWTGRESRALRHALRLSVRTFAQHLGVSDRAVSKWEADDGVRAPGPESQAILDTAYDRADPGVHDRFWESLGVPIGVISPSTSGFAMVPDLEPALIARADVLKTLVAMIGEAEDATGAQIICVAGPGGFGKTTLATQAGHATPVRDTFPEILWVETGEDCTPARITHLISDLCFHLDGTRPELSDPEQAGFHLARVIGKRRLLLVVDNVWSGADLAPFVMGAPNCVRLVTTRNVRVAPSTARVLRLGPMRADQVAELLQRTIPSASTSALLPLAELCGGWPLLANLVGASVSSDVVAGAPPGHAVAVARQALQTHGPQAFDIWDTDQRKVAISQVISATLRALDENVRIPGASDLSERYMSLAVFPPATPISLEVLTRWWGHSYGWSSVAVRQFCKVLADRSLLSAYRADQDIVVLHDVFRAYLLNLVAQSLPGLHRSFLEASAPSSGWLGMPHDRTYEWTNLAFHLYESGDHKALADLLADPRYVIAKASICGAHSLRADRDLALSAGDENAGETASKALRKARYLTSQGYLLHGQQTEQDMASTLLVALARTGQEADQKLLGITRAAGTSLPWAAGVEDPDVPGHVGTVVAVAARNDLLVSGGEDGAVQVWNLASRALVRSLRGHTGWVHAVAISPDGSVIASAGEDSAIRLWSTADGSQVGILPGHDKRIRTLTFLRDSGELVSGAEDGLVRVWDLASLTLARQATTRGSGIWSLAVSNDDALVAASGEDEYVRLLDLRTGELLDEKALHRSWVRSVAFLPGQPVLVSASADGTARTWDVRDRQLDPVDVLDADGERLRALAIWDGHVVTAGEDATVTVHGDSPLRVRMPAGVNWIRTVASTPHGIVAGCEDGGLRVWQPGSTPALETLAEGRNTVWSAAFTGDSTVALGRADGTVRLLDAPTGRETTRLAAGQGRVWALASAGPYLAAACGDGLLRVWNAGQQILELNDDVVLTWAVAITDDGSLMTASDTSGHVRVWSLPDGELRWDHDAKAGRVRSLAVSAEADLVAAAGGDGVVRTWALSTGEERTDLPVPGWARTVTFDRSGSRLAVGAGNGDVYIHQLGAAEAETVLRGHRGRVLMLGFAEDGSWLASTAADGTVRRWSLDGETAGRPGSVQVRVDASGQCAAFDARTASVVVGSAGGTALLRLSENERGARA</sequence>
<gene>
    <name evidence="5" type="ORF">ACH47X_08165</name>
</gene>
<dbReference type="PROSITE" id="PS00678">
    <property type="entry name" value="WD_REPEATS_1"/>
    <property type="match status" value="3"/>
</dbReference>
<dbReference type="InterPro" id="IPR015943">
    <property type="entry name" value="WD40/YVTN_repeat-like_dom_sf"/>
</dbReference>
<dbReference type="InterPro" id="IPR019775">
    <property type="entry name" value="WD40_repeat_CS"/>
</dbReference>
<feature type="domain" description="NB-ARC" evidence="4">
    <location>
        <begin position="121"/>
        <end position="251"/>
    </location>
</feature>
<dbReference type="PRINTS" id="PR00364">
    <property type="entry name" value="DISEASERSIST"/>
</dbReference>
<dbReference type="InterPro" id="IPR002182">
    <property type="entry name" value="NB-ARC"/>
</dbReference>
<accession>A0ABW7XH89</accession>
<dbReference type="Gene3D" id="1.10.10.10">
    <property type="entry name" value="Winged helix-like DNA-binding domain superfamily/Winged helix DNA-binding domain"/>
    <property type="match status" value="1"/>
</dbReference>
<evidence type="ECO:0000313" key="5">
    <source>
        <dbReference type="EMBL" id="MFI2486869.1"/>
    </source>
</evidence>
<evidence type="ECO:0000313" key="6">
    <source>
        <dbReference type="Proteomes" id="UP001611580"/>
    </source>
</evidence>
<dbReference type="SUPFAM" id="SSF52540">
    <property type="entry name" value="P-loop containing nucleoside triphosphate hydrolases"/>
    <property type="match status" value="1"/>
</dbReference>
<evidence type="ECO:0000256" key="2">
    <source>
        <dbReference type="ARBA" id="ARBA00022737"/>
    </source>
</evidence>
<dbReference type="InterPro" id="IPR001387">
    <property type="entry name" value="Cro/C1-type_HTH"/>
</dbReference>
<comment type="caution">
    <text evidence="5">The sequence shown here is derived from an EMBL/GenBank/DDBJ whole genome shotgun (WGS) entry which is preliminary data.</text>
</comment>
<dbReference type="CDD" id="cd00093">
    <property type="entry name" value="HTH_XRE"/>
    <property type="match status" value="1"/>
</dbReference>
<evidence type="ECO:0000259" key="4">
    <source>
        <dbReference type="Pfam" id="PF00931"/>
    </source>
</evidence>
<dbReference type="RefSeq" id="WP_397403144.1">
    <property type="nucleotide sequence ID" value="NZ_JBIRYI010000004.1"/>
</dbReference>
<feature type="repeat" description="WD" evidence="3">
    <location>
        <begin position="590"/>
        <end position="629"/>
    </location>
</feature>
<dbReference type="PROSITE" id="PS50082">
    <property type="entry name" value="WD_REPEATS_2"/>
    <property type="match status" value="6"/>
</dbReference>
<dbReference type="Gene3D" id="1.10.260.40">
    <property type="entry name" value="lambda repressor-like DNA-binding domains"/>
    <property type="match status" value="1"/>
</dbReference>
<protein>
    <submittedName>
        <fullName evidence="5">NB-ARC domain-containing protein</fullName>
    </submittedName>
</protein>
<name>A0ABW7XH89_9MICO</name>
<reference evidence="5 6" key="1">
    <citation type="submission" date="2024-10" db="EMBL/GenBank/DDBJ databases">
        <title>The Natural Products Discovery Center: Release of the First 8490 Sequenced Strains for Exploring Actinobacteria Biosynthetic Diversity.</title>
        <authorList>
            <person name="Kalkreuter E."/>
            <person name="Kautsar S.A."/>
            <person name="Yang D."/>
            <person name="Bader C.D."/>
            <person name="Teijaro C.N."/>
            <person name="Fluegel L."/>
            <person name="Davis C.M."/>
            <person name="Simpson J.R."/>
            <person name="Lauterbach L."/>
            <person name="Steele A.D."/>
            <person name="Gui C."/>
            <person name="Meng S."/>
            <person name="Li G."/>
            <person name="Viehrig K."/>
            <person name="Ye F."/>
            <person name="Su P."/>
            <person name="Kiefer A.F."/>
            <person name="Nichols A."/>
            <person name="Cepeda A.J."/>
            <person name="Yan W."/>
            <person name="Fan B."/>
            <person name="Jiang Y."/>
            <person name="Adhikari A."/>
            <person name="Zheng C.-J."/>
            <person name="Schuster L."/>
            <person name="Cowan T.M."/>
            <person name="Smanski M.J."/>
            <person name="Chevrette M.G."/>
            <person name="De Carvalho L.P.S."/>
            <person name="Shen B."/>
        </authorList>
    </citation>
    <scope>NUCLEOTIDE SEQUENCE [LARGE SCALE GENOMIC DNA]</scope>
    <source>
        <strain evidence="5 6">NPDC019481</strain>
    </source>
</reference>
<feature type="repeat" description="WD" evidence="3">
    <location>
        <begin position="999"/>
        <end position="1040"/>
    </location>
</feature>
<dbReference type="Gene3D" id="2.130.10.10">
    <property type="entry name" value="YVTN repeat-like/Quinoprotein amine dehydrogenase"/>
    <property type="match status" value="4"/>
</dbReference>
<dbReference type="InterPro" id="IPR020472">
    <property type="entry name" value="WD40_PAC1"/>
</dbReference>
<dbReference type="Gene3D" id="3.40.50.300">
    <property type="entry name" value="P-loop containing nucleotide triphosphate hydrolases"/>
    <property type="match status" value="1"/>
</dbReference>
<feature type="repeat" description="WD" evidence="3">
    <location>
        <begin position="630"/>
        <end position="671"/>
    </location>
</feature>
<dbReference type="SUPFAM" id="SSF50978">
    <property type="entry name" value="WD40 repeat-like"/>
    <property type="match status" value="2"/>
</dbReference>
<dbReference type="PROSITE" id="PS50294">
    <property type="entry name" value="WD_REPEATS_REGION"/>
    <property type="match status" value="5"/>
</dbReference>
<proteinExistence type="predicted"/>
<dbReference type="InterPro" id="IPR036388">
    <property type="entry name" value="WH-like_DNA-bd_sf"/>
</dbReference>
<feature type="repeat" description="WD" evidence="3">
    <location>
        <begin position="756"/>
        <end position="797"/>
    </location>
</feature>
<keyword evidence="1 3" id="KW-0853">WD repeat</keyword>
<dbReference type="PRINTS" id="PR00320">
    <property type="entry name" value="GPROTEINBRPT"/>
</dbReference>
<dbReference type="InterPro" id="IPR027417">
    <property type="entry name" value="P-loop_NTPase"/>
</dbReference>
<keyword evidence="6" id="KW-1185">Reference proteome</keyword>
<dbReference type="EMBL" id="JBIRYI010000004">
    <property type="protein sequence ID" value="MFI2486869.1"/>
    <property type="molecule type" value="Genomic_DNA"/>
</dbReference>
<dbReference type="Pfam" id="PF00931">
    <property type="entry name" value="NB-ARC"/>
    <property type="match status" value="1"/>
</dbReference>
<keyword evidence="2" id="KW-0677">Repeat</keyword>
<dbReference type="Pfam" id="PF00400">
    <property type="entry name" value="WD40"/>
    <property type="match status" value="7"/>
</dbReference>
<feature type="repeat" description="WD" evidence="3">
    <location>
        <begin position="672"/>
        <end position="713"/>
    </location>
</feature>
<dbReference type="Gene3D" id="1.25.40.370">
    <property type="match status" value="1"/>
</dbReference>
<feature type="repeat" description="WD" evidence="3">
    <location>
        <begin position="1082"/>
        <end position="1116"/>
    </location>
</feature>
<dbReference type="Proteomes" id="UP001611580">
    <property type="component" value="Unassembled WGS sequence"/>
</dbReference>
<dbReference type="InterPro" id="IPR036322">
    <property type="entry name" value="WD40_repeat_dom_sf"/>
</dbReference>